<feature type="transmembrane region" description="Helical" evidence="14">
    <location>
        <begin position="696"/>
        <end position="719"/>
    </location>
</feature>
<keyword evidence="13" id="KW-0325">Glycoprotein</keyword>
<keyword evidence="10 14" id="KW-0256">Endoplasmic reticulum</keyword>
<evidence type="ECO:0000256" key="2">
    <source>
        <dbReference type="ARBA" id="ARBA00004477"/>
    </source>
</evidence>
<evidence type="ECO:0000259" key="16">
    <source>
        <dbReference type="Pfam" id="PF04987"/>
    </source>
</evidence>
<evidence type="ECO:0000256" key="13">
    <source>
        <dbReference type="ARBA" id="ARBA00023180"/>
    </source>
</evidence>
<keyword evidence="11 14" id="KW-1133">Transmembrane helix</keyword>
<comment type="function">
    <text evidence="14">Ethanolamine phosphate transferase involved in glycosylphosphatidylinositol-anchor biosynthesis. Transfers ethanolamine phosphate to the first alpha-1,4-linked mannose of the glycosylphosphatidylinositol precursor of GPI-anchor.</text>
</comment>
<feature type="domain" description="Sulfatase N-terminal" evidence="15">
    <location>
        <begin position="210"/>
        <end position="304"/>
    </location>
</feature>
<evidence type="ECO:0000256" key="1">
    <source>
        <dbReference type="ARBA" id="ARBA00001913"/>
    </source>
</evidence>
<keyword evidence="9 14" id="KW-0812">Transmembrane</keyword>
<dbReference type="InterPro" id="IPR017852">
    <property type="entry name" value="GPI_EtnP_transferase_1_C"/>
</dbReference>
<proteinExistence type="inferred from homology"/>
<comment type="subcellular location">
    <subcellularLocation>
        <location evidence="2 14">Endoplasmic reticulum membrane</location>
        <topology evidence="2 14">Multi-pass membrane protein</topology>
    </subcellularLocation>
</comment>
<feature type="transmembrane region" description="Helical" evidence="14">
    <location>
        <begin position="498"/>
        <end position="521"/>
    </location>
</feature>
<feature type="transmembrane region" description="Helical" evidence="14">
    <location>
        <begin position="615"/>
        <end position="633"/>
    </location>
</feature>
<evidence type="ECO:0000256" key="8">
    <source>
        <dbReference type="ARBA" id="ARBA00022679"/>
    </source>
</evidence>
<feature type="domain" description="GPI ethanolamine phosphate transferase 1 C-terminal" evidence="16">
    <location>
        <begin position="395"/>
        <end position="798"/>
    </location>
</feature>
<dbReference type="InterPro" id="IPR000917">
    <property type="entry name" value="Sulfatase_N"/>
</dbReference>
<dbReference type="GeneID" id="107223537"/>
<name>A0ABM3GMW5_NEOLC</name>
<feature type="transmembrane region" description="Helical" evidence="14">
    <location>
        <begin position="408"/>
        <end position="427"/>
    </location>
</feature>
<feature type="transmembrane region" description="Helical" evidence="14">
    <location>
        <begin position="439"/>
        <end position="456"/>
    </location>
</feature>
<comment type="cofactor">
    <cofactor evidence="1">
        <name>Ca(2+)</name>
        <dbReference type="ChEBI" id="CHEBI:29108"/>
    </cofactor>
</comment>
<feature type="transmembrane region" description="Helical" evidence="14">
    <location>
        <begin position="565"/>
        <end position="582"/>
    </location>
</feature>
<feature type="transmembrane region" description="Helical" evidence="14">
    <location>
        <begin position="645"/>
        <end position="675"/>
    </location>
</feature>
<accession>A0ABM3GMW5</accession>
<dbReference type="InterPro" id="IPR007070">
    <property type="entry name" value="GPI_EtnP_transferase_1"/>
</dbReference>
<dbReference type="Pfam" id="PF00884">
    <property type="entry name" value="Sulfatase"/>
    <property type="match status" value="1"/>
</dbReference>
<evidence type="ECO:0000256" key="12">
    <source>
        <dbReference type="ARBA" id="ARBA00023136"/>
    </source>
</evidence>
<dbReference type="Gene3D" id="3.40.720.10">
    <property type="entry name" value="Alkaline Phosphatase, subunit A"/>
    <property type="match status" value="2"/>
</dbReference>
<dbReference type="Pfam" id="PF04987">
    <property type="entry name" value="PigN"/>
    <property type="match status" value="1"/>
</dbReference>
<feature type="transmembrane region" description="Helical" evidence="14">
    <location>
        <begin position="6"/>
        <end position="25"/>
    </location>
</feature>
<keyword evidence="7 14" id="KW-0337">GPI-anchor biosynthesis</keyword>
<keyword evidence="17" id="KW-1185">Reference proteome</keyword>
<feature type="transmembrane region" description="Helical" evidence="14">
    <location>
        <begin position="805"/>
        <end position="823"/>
    </location>
</feature>
<evidence type="ECO:0000256" key="3">
    <source>
        <dbReference type="ARBA" id="ARBA00004687"/>
    </source>
</evidence>
<reference evidence="18" key="1">
    <citation type="submission" date="2025-08" db="UniProtKB">
        <authorList>
            <consortium name="RefSeq"/>
        </authorList>
    </citation>
    <scope>IDENTIFICATION</scope>
    <source>
        <tissue evidence="18">Thorax and Abdomen</tissue>
    </source>
</reference>
<feature type="transmembrane region" description="Helical" evidence="14">
    <location>
        <begin position="468"/>
        <end position="486"/>
    </location>
</feature>
<evidence type="ECO:0000256" key="4">
    <source>
        <dbReference type="ARBA" id="ARBA00008400"/>
    </source>
</evidence>
<evidence type="ECO:0000313" key="18">
    <source>
        <dbReference type="RefSeq" id="XP_046601609.1"/>
    </source>
</evidence>
<dbReference type="EC" id="2.-.-.-" evidence="14"/>
<dbReference type="SUPFAM" id="SSF53649">
    <property type="entry name" value="Alkaline phosphatase-like"/>
    <property type="match status" value="1"/>
</dbReference>
<evidence type="ECO:0000256" key="5">
    <source>
        <dbReference type="ARBA" id="ARBA00008779"/>
    </source>
</evidence>
<feature type="transmembrane region" description="Helical" evidence="14">
    <location>
        <begin position="542"/>
        <end position="559"/>
    </location>
</feature>
<protein>
    <recommendedName>
        <fullName evidence="6 14">GPI ethanolamine phosphate transferase 1</fullName>
        <ecNumber evidence="14">2.-.-.-</ecNumber>
    </recommendedName>
</protein>
<evidence type="ECO:0000256" key="10">
    <source>
        <dbReference type="ARBA" id="ARBA00022824"/>
    </source>
</evidence>
<dbReference type="RefSeq" id="XP_046601609.1">
    <property type="nucleotide sequence ID" value="XM_046745653.1"/>
</dbReference>
<keyword evidence="12 14" id="KW-0472">Membrane</keyword>
<gene>
    <name evidence="18" type="primary">LOC107223537</name>
</gene>
<dbReference type="GO" id="GO:0016740">
    <property type="term" value="F:transferase activity"/>
    <property type="evidence" value="ECO:0007669"/>
    <property type="project" value="UniProtKB-KW"/>
</dbReference>
<dbReference type="InterPro" id="IPR017850">
    <property type="entry name" value="Alkaline_phosphatase_core_sf"/>
</dbReference>
<feature type="transmembrane region" description="Helical" evidence="14">
    <location>
        <begin position="774"/>
        <end position="793"/>
    </location>
</feature>
<dbReference type="PANTHER" id="PTHR12250">
    <property type="entry name" value="PHOSPHATIDYLINOSITOL GLYCAN, CLASS N"/>
    <property type="match status" value="1"/>
</dbReference>
<comment type="similarity">
    <text evidence="5">Belongs to the sulfatase family.</text>
</comment>
<evidence type="ECO:0000259" key="15">
    <source>
        <dbReference type="Pfam" id="PF00884"/>
    </source>
</evidence>
<evidence type="ECO:0000313" key="17">
    <source>
        <dbReference type="Proteomes" id="UP000829291"/>
    </source>
</evidence>
<organism evidence="17 18">
    <name type="scientific">Neodiprion lecontei</name>
    <name type="common">Redheaded pine sawfly</name>
    <dbReference type="NCBI Taxonomy" id="441921"/>
    <lineage>
        <taxon>Eukaryota</taxon>
        <taxon>Metazoa</taxon>
        <taxon>Ecdysozoa</taxon>
        <taxon>Arthropoda</taxon>
        <taxon>Hexapoda</taxon>
        <taxon>Insecta</taxon>
        <taxon>Pterygota</taxon>
        <taxon>Neoptera</taxon>
        <taxon>Endopterygota</taxon>
        <taxon>Hymenoptera</taxon>
        <taxon>Tenthredinoidea</taxon>
        <taxon>Diprionidae</taxon>
        <taxon>Diprioninae</taxon>
        <taxon>Neodiprion</taxon>
    </lineage>
</organism>
<comment type="similarity">
    <text evidence="4 14">Belongs to the PIGG/PIGN/PIGO family. PIGN subfamily.</text>
</comment>
<dbReference type="PANTHER" id="PTHR12250:SF0">
    <property type="entry name" value="GPI ETHANOLAMINE PHOSPHATE TRANSFERASE 1"/>
    <property type="match status" value="1"/>
</dbReference>
<sequence length="846" mass="94873">MGYLFWIWGSLMHVAILWGVLDVNFHSPVLKGLPPIQLPSAPPAKRLVLFVADGLRFRTFIEDPPPYLIRIMTERGTWGVSRTRMPTESRPGHVALAAGLYEDPSALFKGWKENPVDFDSVFNRSHQTWAWGSPDIIPMFVKGSGDKVQGKSYPANWQDFDGNSEGIIRLDSWVFKEVYQWLTDNEPETKYLDRIILFLHLLGCDTAGHANKPYSREYRGCVTYVDREIERLVRTVEEHYGDNRTAYVFTSDHGMTDWGSHGSGSLDETETPLVVWGSGVNSLKKQVDVEQADIAPLISSLLGIPIPVNNEGVLPMKYLRDENAAYTAGALIANLKQLKHQVRGNRVLSHGSDSEPHLRETSLSQGIHRAEYLLTAGKTMEAINEGKGLMSLAKESLVYFREYHRGRLMFYLTISWLGWIMLLFLKITNISLDENRPKLVLLWDVLFVCTSILLFIVHRVSGTSGWRLQGYALLALLSSWLATRSFSANPCPSFRGGWYWIGCTISLTSIMSFALTMRWIFGAATLCMCVIQGVLFKDADRFLPWTTIVLAAFPLLPTVGPDTQTHLVLLALVIGGMTVITADDRHMNISLKAVEGVRLTTTALISSGLVDGRSLLSWLILISTPLCICAYSVEVKGRIFGVSLAFLPTLALLSVSYEPLFLIALTGHLLCWPMTTDKRCKMWGFKKKETISVKDFLVAGFFVSFYLLYEMLYVLLGFFGTGNIASISSFDPTWTRHFLTVFSPFTMCTLIVLKTSIPLLVVGCGIRTLAPSNLFMTTILLADCLTLQVMHTVTPRGSWMDIGSAISRFVIAMTLPCLMLLLYHISRLLVTYSVWKIDHSQIKQHV</sequence>
<comment type="pathway">
    <text evidence="3 14">Glycolipid biosynthesis; glycosylphosphatidylinositol-anchor biosynthesis.</text>
</comment>
<evidence type="ECO:0000256" key="14">
    <source>
        <dbReference type="RuleBase" id="RU367138"/>
    </source>
</evidence>
<dbReference type="CDD" id="cd16020">
    <property type="entry name" value="GPI_EPT_1"/>
    <property type="match status" value="1"/>
</dbReference>
<dbReference type="Proteomes" id="UP000829291">
    <property type="component" value="Chromosome 7"/>
</dbReference>
<dbReference type="InterPro" id="IPR037671">
    <property type="entry name" value="PIGN_N"/>
</dbReference>
<feature type="transmembrane region" description="Helical" evidence="14">
    <location>
        <begin position="739"/>
        <end position="762"/>
    </location>
</feature>
<evidence type="ECO:0000256" key="11">
    <source>
        <dbReference type="ARBA" id="ARBA00022989"/>
    </source>
</evidence>
<evidence type="ECO:0000256" key="7">
    <source>
        <dbReference type="ARBA" id="ARBA00022502"/>
    </source>
</evidence>
<evidence type="ECO:0000256" key="9">
    <source>
        <dbReference type="ARBA" id="ARBA00022692"/>
    </source>
</evidence>
<evidence type="ECO:0000256" key="6">
    <source>
        <dbReference type="ARBA" id="ARBA00020831"/>
    </source>
</evidence>
<keyword evidence="8 14" id="KW-0808">Transferase</keyword>